<organism evidence="2 3">
    <name type="scientific">[Emmonsia] crescens</name>
    <dbReference type="NCBI Taxonomy" id="73230"/>
    <lineage>
        <taxon>Eukaryota</taxon>
        <taxon>Fungi</taxon>
        <taxon>Dikarya</taxon>
        <taxon>Ascomycota</taxon>
        <taxon>Pezizomycotina</taxon>
        <taxon>Eurotiomycetes</taxon>
        <taxon>Eurotiomycetidae</taxon>
        <taxon>Onygenales</taxon>
        <taxon>Ajellomycetaceae</taxon>
        <taxon>Emergomyces</taxon>
    </lineage>
</organism>
<feature type="transmembrane region" description="Helical" evidence="1">
    <location>
        <begin position="28"/>
        <end position="52"/>
    </location>
</feature>
<evidence type="ECO:0000313" key="2">
    <source>
        <dbReference type="EMBL" id="KKZ66104.1"/>
    </source>
</evidence>
<proteinExistence type="predicted"/>
<protein>
    <submittedName>
        <fullName evidence="2">Uncharacterized protein</fullName>
    </submittedName>
</protein>
<keyword evidence="1" id="KW-0812">Transmembrane</keyword>
<keyword evidence="1" id="KW-1133">Transmembrane helix</keyword>
<feature type="transmembrane region" description="Helical" evidence="1">
    <location>
        <begin position="83"/>
        <end position="103"/>
    </location>
</feature>
<evidence type="ECO:0000256" key="1">
    <source>
        <dbReference type="SAM" id="Phobius"/>
    </source>
</evidence>
<sequence length="105" mass="11785">MEARGYLLLQHQCCRCAPSHKYRKVIRAFLECLGAALMAVVVVMVVAVVVVVSPNLGEGWKLLMTCCLLPQQPPLSSPRTTNLAIWMLTPLIPMWLSFILAFFRL</sequence>
<evidence type="ECO:0000313" key="3">
    <source>
        <dbReference type="Proteomes" id="UP000034164"/>
    </source>
</evidence>
<comment type="caution">
    <text evidence="2">The sequence shown here is derived from an EMBL/GenBank/DDBJ whole genome shotgun (WGS) entry which is preliminary data.</text>
</comment>
<accession>A0A0G2J4R9</accession>
<dbReference type="VEuPathDB" id="FungiDB:EMCG_08130"/>
<keyword evidence="1" id="KW-0472">Membrane</keyword>
<name>A0A0G2J4R9_9EURO</name>
<dbReference type="AlphaFoldDB" id="A0A0G2J4R9"/>
<gene>
    <name evidence="2" type="ORF">EMCG_08130</name>
</gene>
<dbReference type="Proteomes" id="UP000034164">
    <property type="component" value="Unassembled WGS sequence"/>
</dbReference>
<dbReference type="EMBL" id="LCZI01000526">
    <property type="protein sequence ID" value="KKZ66104.1"/>
    <property type="molecule type" value="Genomic_DNA"/>
</dbReference>
<reference evidence="3" key="1">
    <citation type="journal article" date="2015" name="PLoS Genet.">
        <title>The dynamic genome and transcriptome of the human fungal pathogen Blastomyces and close relative Emmonsia.</title>
        <authorList>
            <person name="Munoz J.F."/>
            <person name="Gauthier G.M."/>
            <person name="Desjardins C.A."/>
            <person name="Gallo J.E."/>
            <person name="Holder J."/>
            <person name="Sullivan T.D."/>
            <person name="Marty A.J."/>
            <person name="Carmen J.C."/>
            <person name="Chen Z."/>
            <person name="Ding L."/>
            <person name="Gujja S."/>
            <person name="Magrini V."/>
            <person name="Misas E."/>
            <person name="Mitreva M."/>
            <person name="Priest M."/>
            <person name="Saif S."/>
            <person name="Whiston E.A."/>
            <person name="Young S."/>
            <person name="Zeng Q."/>
            <person name="Goldman W.E."/>
            <person name="Mardis E.R."/>
            <person name="Taylor J.W."/>
            <person name="McEwen J.G."/>
            <person name="Clay O.K."/>
            <person name="Klein B.S."/>
            <person name="Cuomo C.A."/>
        </authorList>
    </citation>
    <scope>NUCLEOTIDE SEQUENCE [LARGE SCALE GENOMIC DNA]</scope>
    <source>
        <strain evidence="3">UAMH 3008</strain>
    </source>
</reference>